<proteinExistence type="predicted"/>
<feature type="compositionally biased region" description="Basic and acidic residues" evidence="3">
    <location>
        <begin position="605"/>
        <end position="619"/>
    </location>
</feature>
<dbReference type="GO" id="GO:0005509">
    <property type="term" value="F:calcium ion binding"/>
    <property type="evidence" value="ECO:0007669"/>
    <property type="project" value="InterPro"/>
</dbReference>
<organism evidence="4 5">
    <name type="scientific">Salana multivorans</name>
    <dbReference type="NCBI Taxonomy" id="120377"/>
    <lineage>
        <taxon>Bacteria</taxon>
        <taxon>Bacillati</taxon>
        <taxon>Actinomycetota</taxon>
        <taxon>Actinomycetes</taxon>
        <taxon>Micrococcales</taxon>
        <taxon>Beutenbergiaceae</taxon>
        <taxon>Salana</taxon>
    </lineage>
</organism>
<feature type="region of interest" description="Disordered" evidence="3">
    <location>
        <begin position="579"/>
        <end position="619"/>
    </location>
</feature>
<dbReference type="SUPFAM" id="SSF51120">
    <property type="entry name" value="beta-Roll"/>
    <property type="match status" value="1"/>
</dbReference>
<evidence type="ECO:0000313" key="5">
    <source>
        <dbReference type="Proteomes" id="UP000275356"/>
    </source>
</evidence>
<feature type="compositionally biased region" description="Basic and acidic residues" evidence="3">
    <location>
        <begin position="408"/>
        <end position="417"/>
    </location>
</feature>
<dbReference type="InterPro" id="IPR028208">
    <property type="entry name" value="Effector_pro_NleD-like"/>
</dbReference>
<name>A0A3N2DD24_9MICO</name>
<dbReference type="InterPro" id="IPR036689">
    <property type="entry name" value="ESAT-6-like_sf"/>
</dbReference>
<keyword evidence="5" id="KW-1185">Reference proteome</keyword>
<sequence length="619" mass="65920">MSQGLWDLRADPGQIETAATAWSDVARSVSTVADGARADMANPLETWEGEAADAYDERRRALVRDLDEAADIAAALARTMQSVAGTVTAAQGRLDSSWGDVMSFERRVLSDGSLWFVTETEEDQAIVRSAVTAAEGVRAELDGSLVALEGEVASATARWDALTQTWWSFTLGGSFFDPGDELDLTGIGIVEIDGAIMLRGGEGDERITVTIDPETGEQIVTVTKLSFSTVDGERVMTEGESRTFRLPAGEELVLHGGGGNDIITLPRDSRLRFTALGGEGADIITGGGGRDRLFGLGGEDVIKAGGGGDYVSGGAEADYLDGQGGDDRIFGGEGRDTLYGLGGDDHLSGGRDEDFLEGGAGNDVLSGGHGADVLSGGRGRDEISGGAGDDVSYGGLGEDRTIGGTGRDTSHDDRRADGSTNEVNVNLQIPADTEHITITGSPEFIERVRADLDLLRSSPTGQQLLANLSEKYDDSGSWFFGLGRKSLDIRELVPADEHGGQGDPWYENSYANGSGNPHVIQYLPSIDDFRGAPPVVVLQHEMGHAYDYINGSYDPDWMYEGADAQDHGIRVAERQATGLPIDHDRDPSTPEIIDPRHPLATTENGLRDEMGLPTREHYR</sequence>
<accession>A0A3N2DD24</accession>
<evidence type="ECO:0000313" key="4">
    <source>
        <dbReference type="EMBL" id="ROR97334.1"/>
    </source>
</evidence>
<dbReference type="InterPro" id="IPR050557">
    <property type="entry name" value="RTX_toxin/Mannuronan_C5-epim"/>
</dbReference>
<reference evidence="4 5" key="1">
    <citation type="submission" date="2018-11" db="EMBL/GenBank/DDBJ databases">
        <title>Sequencing the genomes of 1000 actinobacteria strains.</title>
        <authorList>
            <person name="Klenk H.-P."/>
        </authorList>
    </citation>
    <scope>NUCLEOTIDE SEQUENCE [LARGE SCALE GENOMIC DNA]</scope>
    <source>
        <strain evidence="4 5">DSM 13521</strain>
    </source>
</reference>
<dbReference type="Pfam" id="PF14891">
    <property type="entry name" value="Peptidase_M91"/>
    <property type="match status" value="1"/>
</dbReference>
<dbReference type="Proteomes" id="UP000275356">
    <property type="component" value="Unassembled WGS sequence"/>
</dbReference>
<feature type="compositionally biased region" description="Basic and acidic residues" evidence="3">
    <location>
        <begin position="581"/>
        <end position="597"/>
    </location>
</feature>
<dbReference type="PROSITE" id="PS00330">
    <property type="entry name" value="HEMOLYSIN_CALCIUM"/>
    <property type="match status" value="2"/>
</dbReference>
<dbReference type="AlphaFoldDB" id="A0A3N2DD24"/>
<dbReference type="PRINTS" id="PR00313">
    <property type="entry name" value="CABNDNGRPT"/>
</dbReference>
<dbReference type="PANTHER" id="PTHR38340">
    <property type="entry name" value="S-LAYER PROTEIN"/>
    <property type="match status" value="1"/>
</dbReference>
<evidence type="ECO:0000256" key="3">
    <source>
        <dbReference type="SAM" id="MobiDB-lite"/>
    </source>
</evidence>
<dbReference type="Gene3D" id="1.10.287.1060">
    <property type="entry name" value="ESAT-6-like"/>
    <property type="match status" value="1"/>
</dbReference>
<dbReference type="Gene3D" id="2.150.10.10">
    <property type="entry name" value="Serralysin-like metalloprotease, C-terminal"/>
    <property type="match status" value="2"/>
</dbReference>
<evidence type="ECO:0000256" key="1">
    <source>
        <dbReference type="ARBA" id="ARBA00004613"/>
    </source>
</evidence>
<dbReference type="InterPro" id="IPR018511">
    <property type="entry name" value="Hemolysin-typ_Ca-bd_CS"/>
</dbReference>
<dbReference type="OrthoDB" id="5952792at2"/>
<evidence type="ECO:0000256" key="2">
    <source>
        <dbReference type="ARBA" id="ARBA00022525"/>
    </source>
</evidence>
<dbReference type="EMBL" id="RKHQ01000001">
    <property type="protein sequence ID" value="ROR97334.1"/>
    <property type="molecule type" value="Genomic_DNA"/>
</dbReference>
<gene>
    <name evidence="4" type="ORF">EDD28_1932</name>
</gene>
<dbReference type="PANTHER" id="PTHR38340:SF1">
    <property type="entry name" value="S-LAYER PROTEIN"/>
    <property type="match status" value="1"/>
</dbReference>
<feature type="region of interest" description="Disordered" evidence="3">
    <location>
        <begin position="375"/>
        <end position="418"/>
    </location>
</feature>
<dbReference type="InterPro" id="IPR011049">
    <property type="entry name" value="Serralysin-like_metalloprot_C"/>
</dbReference>
<dbReference type="RefSeq" id="WP_123739396.1">
    <property type="nucleotide sequence ID" value="NZ_RKHQ01000001.1"/>
</dbReference>
<dbReference type="SUPFAM" id="SSF140453">
    <property type="entry name" value="EsxAB dimer-like"/>
    <property type="match status" value="1"/>
</dbReference>
<dbReference type="InterPro" id="IPR001343">
    <property type="entry name" value="Hemolysn_Ca-bd"/>
</dbReference>
<protein>
    <submittedName>
        <fullName evidence="4">Hemolysin type calcium-binding protein</fullName>
    </submittedName>
</protein>
<comment type="caution">
    <text evidence="4">The sequence shown here is derived from an EMBL/GenBank/DDBJ whole genome shotgun (WGS) entry which is preliminary data.</text>
</comment>
<keyword evidence="2" id="KW-0964">Secreted</keyword>
<dbReference type="GO" id="GO:0005576">
    <property type="term" value="C:extracellular region"/>
    <property type="evidence" value="ECO:0007669"/>
    <property type="project" value="UniProtKB-SubCell"/>
</dbReference>
<dbReference type="Pfam" id="PF00353">
    <property type="entry name" value="HemolysinCabind"/>
    <property type="match status" value="3"/>
</dbReference>
<comment type="subcellular location">
    <subcellularLocation>
        <location evidence="1">Secreted</location>
    </subcellularLocation>
</comment>